<comment type="caution">
    <text evidence="3">The sequence shown here is derived from an EMBL/GenBank/DDBJ whole genome shotgun (WGS) entry which is preliminary data.</text>
</comment>
<name>A0A1J4MSU2_9CRYT</name>
<keyword evidence="2" id="KW-0812">Transmembrane</keyword>
<evidence type="ECO:0008006" key="5">
    <source>
        <dbReference type="Google" id="ProtNLM"/>
    </source>
</evidence>
<dbReference type="OrthoDB" id="7250310at2759"/>
<keyword evidence="2" id="KW-1133">Transmembrane helix</keyword>
<accession>A0A1J4MSU2</accession>
<organism evidence="3 4">
    <name type="scientific">Cryptosporidium andersoni</name>
    <dbReference type="NCBI Taxonomy" id="117008"/>
    <lineage>
        <taxon>Eukaryota</taxon>
        <taxon>Sar</taxon>
        <taxon>Alveolata</taxon>
        <taxon>Apicomplexa</taxon>
        <taxon>Conoidasida</taxon>
        <taxon>Coccidia</taxon>
        <taxon>Eucoccidiorida</taxon>
        <taxon>Eimeriorina</taxon>
        <taxon>Cryptosporidiidae</taxon>
        <taxon>Cryptosporidium</taxon>
    </lineage>
</organism>
<gene>
    <name evidence="3" type="ORF">cand_020680</name>
</gene>
<evidence type="ECO:0000313" key="4">
    <source>
        <dbReference type="Proteomes" id="UP000186804"/>
    </source>
</evidence>
<reference evidence="3 4" key="1">
    <citation type="submission" date="2016-10" db="EMBL/GenBank/DDBJ databases">
        <title>Reductive evolution of mitochondrial metabolism and differential evolution of invasion-related proteins in Cryptosporidium.</title>
        <authorList>
            <person name="Liu S."/>
            <person name="Roellig D.M."/>
            <person name="Guo Y."/>
            <person name="Li N."/>
            <person name="Frace M.A."/>
            <person name="Tang K."/>
            <person name="Zhang L."/>
            <person name="Feng Y."/>
            <person name="Xiao L."/>
        </authorList>
    </citation>
    <scope>NUCLEOTIDE SEQUENCE [LARGE SCALE GENOMIC DNA]</scope>
    <source>
        <strain evidence="3">30847</strain>
    </source>
</reference>
<evidence type="ECO:0000313" key="3">
    <source>
        <dbReference type="EMBL" id="OII77230.1"/>
    </source>
</evidence>
<proteinExistence type="predicted"/>
<keyword evidence="2" id="KW-0472">Membrane</keyword>
<dbReference type="EMBL" id="LRBS01000044">
    <property type="protein sequence ID" value="OII77230.1"/>
    <property type="molecule type" value="Genomic_DNA"/>
</dbReference>
<dbReference type="Proteomes" id="UP000186804">
    <property type="component" value="Unassembled WGS sequence"/>
</dbReference>
<dbReference type="AlphaFoldDB" id="A0A1J4MSU2"/>
<evidence type="ECO:0000256" key="1">
    <source>
        <dbReference type="SAM" id="MobiDB-lite"/>
    </source>
</evidence>
<keyword evidence="4" id="KW-1185">Reference proteome</keyword>
<dbReference type="InterPro" id="IPR009030">
    <property type="entry name" value="Growth_fac_rcpt_cys_sf"/>
</dbReference>
<feature type="region of interest" description="Disordered" evidence="1">
    <location>
        <begin position="276"/>
        <end position="295"/>
    </location>
</feature>
<feature type="compositionally biased region" description="Low complexity" evidence="1">
    <location>
        <begin position="281"/>
        <end position="295"/>
    </location>
</feature>
<dbReference type="SUPFAM" id="SSF57184">
    <property type="entry name" value="Growth factor receptor domain"/>
    <property type="match status" value="1"/>
</dbReference>
<sequence length="295" mass="32583">MFSNGYITLWFSTYLLIISLGISVARPWNSGSQHSHQGLADSLSHNGRTFIHDKGEFSPTIGEPPVSPKLLCPKGYDLVGESCLFIQTVPPNVECPSNYEISKTENGRMECIMKILADAQFDCANGLPPVFIDREVFCPSEFFEQANFKCPDDSTKENDQCLIRDYKPPNLTCIPGYSLDKDGNCKQVLETNPEFSCPPNTFFEASTMTCVVKVIVEPLEVCPPGAIPVKSRDLSDMKSLLNKLTEDTSPAPYRQLQPIPKVGYQHTGREVYNRGAISTMGSNSGSSLNYSRSNG</sequence>
<evidence type="ECO:0000256" key="2">
    <source>
        <dbReference type="SAM" id="Phobius"/>
    </source>
</evidence>
<feature type="non-terminal residue" evidence="3">
    <location>
        <position position="295"/>
    </location>
</feature>
<feature type="transmembrane region" description="Helical" evidence="2">
    <location>
        <begin position="6"/>
        <end position="25"/>
    </location>
</feature>
<dbReference type="RefSeq" id="XP_067069076.1">
    <property type="nucleotide sequence ID" value="XM_067212298.1"/>
</dbReference>
<dbReference type="VEuPathDB" id="CryptoDB:cand_020680"/>
<dbReference type="GeneID" id="92366252"/>
<protein>
    <recommendedName>
        <fullName evidence="5">Oocyst wall protein</fullName>
    </recommendedName>
</protein>